<gene>
    <name evidence="2" type="ORF">ENU78_05020</name>
</gene>
<dbReference type="GO" id="GO:0004853">
    <property type="term" value="F:uroporphyrinogen decarboxylase activity"/>
    <property type="evidence" value="ECO:0007669"/>
    <property type="project" value="InterPro"/>
</dbReference>
<dbReference type="InterPro" id="IPR038071">
    <property type="entry name" value="UROD/MetE-like_sf"/>
</dbReference>
<dbReference type="InterPro" id="IPR052024">
    <property type="entry name" value="Methanogen_methyltrans"/>
</dbReference>
<comment type="caution">
    <text evidence="2">The sequence shown here is derived from an EMBL/GenBank/DDBJ whole genome shotgun (WGS) entry which is preliminary data.</text>
</comment>
<proteinExistence type="predicted"/>
<name>A0A7C2H4Z7_DICTH</name>
<dbReference type="PANTHER" id="PTHR47099:SF1">
    <property type="entry name" value="METHYLCOBAMIDE:COM METHYLTRANSFERASE MTBA"/>
    <property type="match status" value="1"/>
</dbReference>
<evidence type="ECO:0000313" key="2">
    <source>
        <dbReference type="EMBL" id="HGK23796.1"/>
    </source>
</evidence>
<protein>
    <submittedName>
        <fullName evidence="2">Uroporphyrinogen decarboxylase</fullName>
    </submittedName>
</protein>
<dbReference type="PANTHER" id="PTHR47099">
    <property type="entry name" value="METHYLCOBAMIDE:COM METHYLTRANSFERASE MTBA"/>
    <property type="match status" value="1"/>
</dbReference>
<feature type="domain" description="Uroporphyrinogen decarboxylase (URO-D)" evidence="1">
    <location>
        <begin position="73"/>
        <end position="346"/>
    </location>
</feature>
<dbReference type="InterPro" id="IPR000257">
    <property type="entry name" value="Uroporphyrinogen_deCOase"/>
</dbReference>
<dbReference type="Pfam" id="PF01208">
    <property type="entry name" value="URO-D"/>
    <property type="match status" value="1"/>
</dbReference>
<sequence>MREKDWQILLDCANLKEPKEIPIALIVDSPWIPGYLGIPHMQFYFIPDIWLEAYREIKKRFPEVIFIPDFWVEFGMAQEPSGFGAKIIFKPDATPNIEPILKSADDLPDFVNNLKKPNPKTDGFMPIVLEYYRYIEPKVKEMGEKIKIVAARGPLAIASHLMGVTEFLVSVKLYPEEAKKLLEIVTSLVIDFLTAQIEVLHDVEGILVLDDIVGFFSEEDYLEFAHPYLKKIFSSFDYPIKIYHNDTNNNVYYKYLPDLGINIFNFTHLQNIKDVYNLTQGKICLMGNIPPLDVLVNGSKEDVKRSVERVLRDYGMKRGIILSAGGGVSPGTSGENIRAMIDALKDFNF</sequence>
<dbReference type="CDD" id="cd03465">
    <property type="entry name" value="URO-D_like"/>
    <property type="match status" value="1"/>
</dbReference>
<reference evidence="2" key="1">
    <citation type="journal article" date="2020" name="mSystems">
        <title>Genome- and Community-Level Interaction Insights into Carbon Utilization and Element Cycling Functions of Hydrothermarchaeota in Hydrothermal Sediment.</title>
        <authorList>
            <person name="Zhou Z."/>
            <person name="Liu Y."/>
            <person name="Xu W."/>
            <person name="Pan J."/>
            <person name="Luo Z.H."/>
            <person name="Li M."/>
        </authorList>
    </citation>
    <scope>NUCLEOTIDE SEQUENCE [LARGE SCALE GENOMIC DNA]</scope>
    <source>
        <strain evidence="2">SpSt-70</strain>
    </source>
</reference>
<dbReference type="AlphaFoldDB" id="A0A7C2H4Z7"/>
<dbReference type="SUPFAM" id="SSF51726">
    <property type="entry name" value="UROD/MetE-like"/>
    <property type="match status" value="1"/>
</dbReference>
<organism evidence="2">
    <name type="scientific">Dictyoglomus thermophilum</name>
    <dbReference type="NCBI Taxonomy" id="14"/>
    <lineage>
        <taxon>Bacteria</taxon>
        <taxon>Pseudomonadati</taxon>
        <taxon>Dictyoglomota</taxon>
        <taxon>Dictyoglomia</taxon>
        <taxon>Dictyoglomales</taxon>
        <taxon>Dictyoglomaceae</taxon>
        <taxon>Dictyoglomus</taxon>
    </lineage>
</organism>
<dbReference type="EMBL" id="DTDV01000014">
    <property type="protein sequence ID" value="HGK23796.1"/>
    <property type="molecule type" value="Genomic_DNA"/>
</dbReference>
<evidence type="ECO:0000259" key="1">
    <source>
        <dbReference type="Pfam" id="PF01208"/>
    </source>
</evidence>
<accession>A0A7C2H4Z7</accession>
<dbReference type="Gene3D" id="3.20.20.210">
    <property type="match status" value="1"/>
</dbReference>
<dbReference type="GO" id="GO:0006779">
    <property type="term" value="P:porphyrin-containing compound biosynthetic process"/>
    <property type="evidence" value="ECO:0007669"/>
    <property type="project" value="InterPro"/>
</dbReference>